<dbReference type="STRING" id="984485.A0A1E4RKB4"/>
<name>A0A1E4RKB4_9ASCO</name>
<dbReference type="EMBL" id="KV454540">
    <property type="protein sequence ID" value="ODV67525.1"/>
    <property type="molecule type" value="Genomic_DNA"/>
</dbReference>
<dbReference type="AlphaFoldDB" id="A0A1E4RKB4"/>
<keyword evidence="1" id="KW-1133">Transmembrane helix</keyword>
<dbReference type="InterPro" id="IPR026749">
    <property type="entry name" value="Tmem135"/>
</dbReference>
<dbReference type="RefSeq" id="XP_020076592.1">
    <property type="nucleotide sequence ID" value="XM_020219271.1"/>
</dbReference>
<keyword evidence="1" id="KW-0812">Transmembrane</keyword>
<protein>
    <recommendedName>
        <fullName evidence="4">Transmembrane protein 135 N-terminal domain-containing protein</fullName>
    </recommendedName>
</protein>
<feature type="transmembrane region" description="Helical" evidence="1">
    <location>
        <begin position="279"/>
        <end position="299"/>
    </location>
</feature>
<evidence type="ECO:0008006" key="4">
    <source>
        <dbReference type="Google" id="ProtNLM"/>
    </source>
</evidence>
<feature type="transmembrane region" description="Helical" evidence="1">
    <location>
        <begin position="319"/>
        <end position="336"/>
    </location>
</feature>
<feature type="transmembrane region" description="Helical" evidence="1">
    <location>
        <begin position="31"/>
        <end position="52"/>
    </location>
</feature>
<proteinExistence type="predicted"/>
<dbReference type="PANTHER" id="PTHR12459:SF15">
    <property type="entry name" value="TRANSMEMBRANE PROTEIN 135"/>
    <property type="match status" value="1"/>
</dbReference>
<organism evidence="2 3">
    <name type="scientific">Hyphopichia burtonii NRRL Y-1933</name>
    <dbReference type="NCBI Taxonomy" id="984485"/>
    <lineage>
        <taxon>Eukaryota</taxon>
        <taxon>Fungi</taxon>
        <taxon>Dikarya</taxon>
        <taxon>Ascomycota</taxon>
        <taxon>Saccharomycotina</taxon>
        <taxon>Pichiomycetes</taxon>
        <taxon>Debaryomycetaceae</taxon>
        <taxon>Hyphopichia</taxon>
    </lineage>
</organism>
<feature type="transmembrane region" description="Helical" evidence="1">
    <location>
        <begin position="73"/>
        <end position="91"/>
    </location>
</feature>
<reference evidence="3" key="1">
    <citation type="submission" date="2016-05" db="EMBL/GenBank/DDBJ databases">
        <title>Comparative genomics of biotechnologically important yeasts.</title>
        <authorList>
            <consortium name="DOE Joint Genome Institute"/>
            <person name="Riley R."/>
            <person name="Haridas S."/>
            <person name="Wolfe K.H."/>
            <person name="Lopes M.R."/>
            <person name="Hittinger C.T."/>
            <person name="Goker M."/>
            <person name="Salamov A."/>
            <person name="Wisecaver J."/>
            <person name="Long T.M."/>
            <person name="Aerts A.L."/>
            <person name="Barry K."/>
            <person name="Choi C."/>
            <person name="Clum A."/>
            <person name="Coughlan A.Y."/>
            <person name="Deshpande S."/>
            <person name="Douglass A.P."/>
            <person name="Hanson S.J."/>
            <person name="Klenk H.-P."/>
            <person name="Labutti K."/>
            <person name="Lapidus A."/>
            <person name="Lindquist E."/>
            <person name="Lipzen A."/>
            <person name="Meier-Kolthoff J.P."/>
            <person name="Ohm R.A."/>
            <person name="Otillar R.P."/>
            <person name="Pangilinan J."/>
            <person name="Peng Y."/>
            <person name="Rokas A."/>
            <person name="Rosa C.A."/>
            <person name="Scheuner C."/>
            <person name="Sibirny A.A."/>
            <person name="Slot J.C."/>
            <person name="Stielow J.B."/>
            <person name="Sun H."/>
            <person name="Kurtzman C.P."/>
            <person name="Blackwell M."/>
            <person name="Grigoriev I.V."/>
            <person name="Jeffries T.W."/>
        </authorList>
    </citation>
    <scope>NUCLEOTIDE SEQUENCE [LARGE SCALE GENOMIC DNA]</scope>
    <source>
        <strain evidence="3">NRRL Y-1933</strain>
    </source>
</reference>
<keyword evidence="1" id="KW-0472">Membrane</keyword>
<gene>
    <name evidence="2" type="ORF">HYPBUDRAFT_121959</name>
</gene>
<evidence type="ECO:0000313" key="2">
    <source>
        <dbReference type="EMBL" id="ODV67525.1"/>
    </source>
</evidence>
<keyword evidence="3" id="KW-1185">Reference proteome</keyword>
<evidence type="ECO:0000313" key="3">
    <source>
        <dbReference type="Proteomes" id="UP000095085"/>
    </source>
</evidence>
<feature type="transmembrane region" description="Helical" evidence="1">
    <location>
        <begin position="111"/>
        <end position="130"/>
    </location>
</feature>
<evidence type="ECO:0000256" key="1">
    <source>
        <dbReference type="SAM" id="Phobius"/>
    </source>
</evidence>
<dbReference type="Proteomes" id="UP000095085">
    <property type="component" value="Unassembled WGS sequence"/>
</dbReference>
<dbReference type="GeneID" id="30993821"/>
<accession>A0A1E4RKB4</accession>
<dbReference type="OrthoDB" id="4021778at2759"/>
<sequence>MSVGLQRKDRRLLKVLVLCLDKQVCRPSLKALLFAYLYVVLPRVFNTVIISIRKREYENIIPRLTRILIKAIHPLRFPMFCAKLVAGINFFEPLVYQLLKVIKINHPVHNLFISTLMSSFVSSYVNFPLFQKHMVTYGRYLSLDLTLLVVTRACDTILSSSLSKLIPISKSSYGDALLFIISSYFIMFSWFYYPETLPPSYCNWITSAANMDREIVKILKDLREGKVRYGEYTSDLSDYCIRYNQDPKQGDLVTDQPLKCKTVHAFQTDNCELHALWRFARGFSFAIKIYGPLNLLMLLTPKKNVKLATRIIKAVKSSIRSSCFLGAYISFFWYSVCLARTRLFPIIFPQIPKTRFDDTIAPALGSVLCGFSSFIESAQRRKELALFVAPRALGTLISSKPSKLNLQIEAIAFSISMAILVAFCKKDPTSVRGIFGKGVQQVFNVNNYT</sequence>
<feature type="transmembrane region" description="Helical" evidence="1">
    <location>
        <begin position="173"/>
        <end position="193"/>
    </location>
</feature>
<dbReference type="PANTHER" id="PTHR12459">
    <property type="entry name" value="TRANSMEMBRANE PROTEIN 135-RELATED"/>
    <property type="match status" value="1"/>
</dbReference>